<keyword evidence="5" id="KW-1185">Reference proteome</keyword>
<evidence type="ECO:0000313" key="5">
    <source>
        <dbReference type="Proteomes" id="UP000075806"/>
    </source>
</evidence>
<dbReference type="EMBL" id="LTAO01000001">
    <property type="protein sequence ID" value="KYG35191.1"/>
    <property type="molecule type" value="Genomic_DNA"/>
</dbReference>
<dbReference type="Pfam" id="PF05636">
    <property type="entry name" value="HIGH_NTase1"/>
    <property type="match status" value="1"/>
</dbReference>
<keyword evidence="3" id="KW-0547">Nucleotide-binding</keyword>
<dbReference type="GO" id="GO:0006400">
    <property type="term" value="P:tRNA modification"/>
    <property type="evidence" value="ECO:0007669"/>
    <property type="project" value="UniProtKB-UniRule"/>
</dbReference>
<comment type="catalytic activity">
    <reaction evidence="3">
        <text>cytidine(34) in elongator tRNA(Met) + acetate + ATP = N(4)-acetylcytidine(34) in elongator tRNA(Met) + AMP + diphosphate</text>
        <dbReference type="Rhea" id="RHEA:58144"/>
        <dbReference type="Rhea" id="RHEA-COMP:10693"/>
        <dbReference type="Rhea" id="RHEA-COMP:10694"/>
        <dbReference type="ChEBI" id="CHEBI:30089"/>
        <dbReference type="ChEBI" id="CHEBI:30616"/>
        <dbReference type="ChEBI" id="CHEBI:33019"/>
        <dbReference type="ChEBI" id="CHEBI:74900"/>
        <dbReference type="ChEBI" id="CHEBI:82748"/>
        <dbReference type="ChEBI" id="CHEBI:456215"/>
    </reaction>
</comment>
<comment type="caution">
    <text evidence="4">The sequence shown here is derived from an EMBL/GenBank/DDBJ whole genome shotgun (WGS) entry which is preliminary data.</text>
</comment>
<keyword evidence="3" id="KW-0963">Cytoplasm</keyword>
<dbReference type="GO" id="GO:0005524">
    <property type="term" value="F:ATP binding"/>
    <property type="evidence" value="ECO:0007669"/>
    <property type="project" value="UniProtKB-KW"/>
</dbReference>
<keyword evidence="3" id="KW-0694">RNA-binding</keyword>
<dbReference type="AlphaFoldDB" id="A0A162FB27"/>
<keyword evidence="1 3" id="KW-0436">Ligase</keyword>
<comment type="similarity">
    <text evidence="3">Belongs to the TmcAL family.</text>
</comment>
<reference evidence="4" key="1">
    <citation type="submission" date="2016-02" db="EMBL/GenBank/DDBJ databases">
        <title>Genome sequence of Bacillus trypoxylicola KCTC 13244(T).</title>
        <authorList>
            <person name="Jeong H."/>
            <person name="Park S.-H."/>
            <person name="Choi S.-K."/>
        </authorList>
    </citation>
    <scope>NUCLEOTIDE SEQUENCE [LARGE SCALE GENOMIC DNA]</scope>
    <source>
        <strain evidence="4">KCTC 13244</strain>
    </source>
</reference>
<dbReference type="PANTHER" id="PTHR37825">
    <property type="entry name" value="TRNA(MET) CYTIDINE ACETATE LIGASE"/>
    <property type="match status" value="1"/>
</dbReference>
<feature type="binding site" evidence="3">
    <location>
        <position position="164"/>
    </location>
    <ligand>
        <name>ATP</name>
        <dbReference type="ChEBI" id="CHEBI:30616"/>
    </ligand>
</feature>
<feature type="binding site" evidence="3">
    <location>
        <position position="102"/>
    </location>
    <ligand>
        <name>ATP</name>
        <dbReference type="ChEBI" id="CHEBI:30616"/>
    </ligand>
</feature>
<name>A0A162FB27_9BACI</name>
<keyword evidence="2 3" id="KW-0819">tRNA processing</keyword>
<dbReference type="InterPro" id="IPR008513">
    <property type="entry name" value="tRNA(Met)_cyd_acetate_ligase"/>
</dbReference>
<dbReference type="HAMAP" id="MF_01539">
    <property type="entry name" value="TmcAL"/>
    <property type="match status" value="1"/>
</dbReference>
<proteinExistence type="inferred from homology"/>
<dbReference type="NCBIfam" id="NF010191">
    <property type="entry name" value="PRK13670.1"/>
    <property type="match status" value="1"/>
</dbReference>
<gene>
    <name evidence="3" type="primary">tmcAL</name>
    <name evidence="4" type="ORF">AZF04_02305</name>
</gene>
<dbReference type="Gene3D" id="3.40.50.620">
    <property type="entry name" value="HUPs"/>
    <property type="match status" value="1"/>
</dbReference>
<sequence>MSHSVGLIVEYNPFHNGHALHLQTSKQLSNANMVVAVMSGFFLQRGEPALLPKWERARMALMAGADLVIELPYYYSVQKAELFAEGAIKVLSELGVHSVSFGSENGDIQDFKELISFIQQHQSEWDELVRMEMKSGKSYPKATSNAFEAINSNQKPSLSLSQPNNILGYHYLRAIEKFAPTMEAYTLKRTSAQYHDEQIPIESIASATSIRKALFEEKNLHLIKHVVPTSTWDILSQYEQAFNSFQQWESYFPYLQYQLITSTHEQLREIYECEEGLEFRLKEAIKQSTSFSDFMNKIKTKRYTWNRLQRLLTHILTQTTKKEIDQLLALETLPYLRLLGMSSRGREHLRKNKKEINTPIISRFANAFGPLKELDERVAATYATGLPNIARGNGMSSEYKQIPIQL</sequence>
<evidence type="ECO:0000256" key="1">
    <source>
        <dbReference type="ARBA" id="ARBA00022598"/>
    </source>
</evidence>
<dbReference type="GO" id="GO:0000049">
    <property type="term" value="F:tRNA binding"/>
    <property type="evidence" value="ECO:0007669"/>
    <property type="project" value="UniProtKB-KW"/>
</dbReference>
<dbReference type="SUPFAM" id="SSF52374">
    <property type="entry name" value="Nucleotidylyl transferase"/>
    <property type="match status" value="1"/>
</dbReference>
<dbReference type="OrthoDB" id="9769796at2"/>
<comment type="caution">
    <text evidence="3">Lacks conserved residue(s) required for the propagation of feature annotation.</text>
</comment>
<evidence type="ECO:0000313" key="4">
    <source>
        <dbReference type="EMBL" id="KYG35191.1"/>
    </source>
</evidence>
<feature type="binding site" evidence="3">
    <location>
        <begin position="8"/>
        <end position="21"/>
    </location>
    <ligand>
        <name>ATP</name>
        <dbReference type="ChEBI" id="CHEBI:30616"/>
    </ligand>
</feature>
<dbReference type="EC" id="6.3.4.-" evidence="3"/>
<evidence type="ECO:0000256" key="2">
    <source>
        <dbReference type="ARBA" id="ARBA00022694"/>
    </source>
</evidence>
<dbReference type="InterPro" id="IPR014729">
    <property type="entry name" value="Rossmann-like_a/b/a_fold"/>
</dbReference>
<feature type="binding site" evidence="3">
    <location>
        <position position="189"/>
    </location>
    <ligand>
        <name>ATP</name>
        <dbReference type="ChEBI" id="CHEBI:30616"/>
    </ligand>
</feature>
<dbReference type="Proteomes" id="UP000075806">
    <property type="component" value="Unassembled WGS sequence"/>
</dbReference>
<accession>A0A162FB27</accession>
<comment type="function">
    <text evidence="3">Catalyzes the formation of N(4)-acetylcytidine (ac(4)C) at the wobble position of elongator tRNA(Met), using acetate and ATP as substrates. First activates an acetate ion to form acetyladenylate (Ac-AMP) and then transfers the acetyl group to tRNA to form ac(4)C34.</text>
</comment>
<organism evidence="4 5">
    <name type="scientific">Alkalihalobacillus trypoxylicola</name>
    <dbReference type="NCBI Taxonomy" id="519424"/>
    <lineage>
        <taxon>Bacteria</taxon>
        <taxon>Bacillati</taxon>
        <taxon>Bacillota</taxon>
        <taxon>Bacilli</taxon>
        <taxon>Bacillales</taxon>
        <taxon>Bacillaceae</taxon>
        <taxon>Alkalihalobacillus</taxon>
    </lineage>
</organism>
<comment type="subcellular location">
    <subcellularLocation>
        <location evidence="3">Cytoplasm</location>
    </subcellularLocation>
</comment>
<protein>
    <recommendedName>
        <fullName evidence="3">tRNA(Met) cytidine acetate ligase</fullName>
        <ecNumber evidence="3">6.3.4.-</ecNumber>
    </recommendedName>
</protein>
<keyword evidence="3" id="KW-0820">tRNA-binding</keyword>
<dbReference type="STRING" id="519424.AZF04_02305"/>
<keyword evidence="3" id="KW-0067">ATP-binding</keyword>
<dbReference type="PANTHER" id="PTHR37825:SF1">
    <property type="entry name" value="TRNA(MET) CYTIDINE ACETATE LIGASE"/>
    <property type="match status" value="1"/>
</dbReference>
<evidence type="ECO:0000256" key="3">
    <source>
        <dbReference type="HAMAP-Rule" id="MF_01539"/>
    </source>
</evidence>
<dbReference type="GO" id="GO:0016879">
    <property type="term" value="F:ligase activity, forming carbon-nitrogen bonds"/>
    <property type="evidence" value="ECO:0007669"/>
    <property type="project" value="UniProtKB-UniRule"/>
</dbReference>
<dbReference type="RefSeq" id="WP_061947381.1">
    <property type="nucleotide sequence ID" value="NZ_LTAO01000001.1"/>
</dbReference>
<dbReference type="GO" id="GO:0005737">
    <property type="term" value="C:cytoplasm"/>
    <property type="evidence" value="ECO:0007669"/>
    <property type="project" value="UniProtKB-SubCell"/>
</dbReference>